<organism evidence="6 7">
    <name type="scientific">Thiovibrio frasassiensis</name>
    <dbReference type="NCBI Taxonomy" id="2984131"/>
    <lineage>
        <taxon>Bacteria</taxon>
        <taxon>Pseudomonadati</taxon>
        <taxon>Thermodesulfobacteriota</taxon>
        <taxon>Desulfobulbia</taxon>
        <taxon>Desulfobulbales</taxon>
        <taxon>Thiovibrionaceae</taxon>
        <taxon>Thiovibrio</taxon>
    </lineage>
</organism>
<comment type="caution">
    <text evidence="6">The sequence shown here is derived from an EMBL/GenBank/DDBJ whole genome shotgun (WGS) entry which is preliminary data.</text>
</comment>
<evidence type="ECO:0000313" key="7">
    <source>
        <dbReference type="Proteomes" id="UP001154240"/>
    </source>
</evidence>
<dbReference type="AlphaFoldDB" id="A0A9X4RLK8"/>
<reference evidence="6" key="2">
    <citation type="submission" date="2022-10" db="EMBL/GenBank/DDBJ databases">
        <authorList>
            <person name="Aronson H.S."/>
        </authorList>
    </citation>
    <scope>NUCLEOTIDE SEQUENCE</scope>
    <source>
        <strain evidence="6">RS19-109</strain>
    </source>
</reference>
<dbReference type="InterPro" id="IPR001782">
    <property type="entry name" value="Flag_FlgI"/>
</dbReference>
<dbReference type="RefSeq" id="WP_307632813.1">
    <property type="nucleotide sequence ID" value="NZ_JAPHEH010000001.1"/>
</dbReference>
<dbReference type="Proteomes" id="UP001154240">
    <property type="component" value="Unassembled WGS sequence"/>
</dbReference>
<evidence type="ECO:0000313" key="6">
    <source>
        <dbReference type="EMBL" id="MDG4475839.1"/>
    </source>
</evidence>
<keyword evidence="4 5" id="KW-0975">Bacterial flagellum</keyword>
<dbReference type="GO" id="GO:0071973">
    <property type="term" value="P:bacterial-type flagellum-dependent cell motility"/>
    <property type="evidence" value="ECO:0007669"/>
    <property type="project" value="InterPro"/>
</dbReference>
<evidence type="ECO:0000256" key="4">
    <source>
        <dbReference type="ARBA" id="ARBA00023143"/>
    </source>
</evidence>
<dbReference type="GO" id="GO:0030288">
    <property type="term" value="C:outer membrane-bounded periplasmic space"/>
    <property type="evidence" value="ECO:0007669"/>
    <property type="project" value="InterPro"/>
</dbReference>
<keyword evidence="7" id="KW-1185">Reference proteome</keyword>
<comment type="subunit">
    <text evidence="5">The basal body constitutes a major portion of the flagellar organelle and consists of four rings (L,P,S, and M) mounted on a central rod.</text>
</comment>
<evidence type="ECO:0000256" key="5">
    <source>
        <dbReference type="HAMAP-Rule" id="MF_00416"/>
    </source>
</evidence>
<protein>
    <recommendedName>
        <fullName evidence="5">Flagellar P-ring protein</fullName>
    </recommendedName>
    <alternativeName>
        <fullName evidence="5">Basal body P-ring protein</fullName>
    </alternativeName>
</protein>
<sequence>MQTTTVPFTNTSQTIRRTTLLFVAALLLGFLWNTGFAHAVRLKDLASVKGVRNNQLVGYGIVVGLNGTGDGNKAAFTGQGLTNMLNNLGVKADPEATKVKNIASVMVTATLPPFFKVGQRIDVTISSVGDATSLQGGTLLVTPLKGLDNNVYAMAQGPISTGADPAARGAAKQANHLTVARITNGASVEREVPVNFANKESITISLAAPDFTTISLMKTAIDAYLGGAYATARDGASVDVAVPPKFKAQEVALLAALENIEINPERRARVVLNERTGTVVMGDNVTISQMALSHGNLSLQVKPPPQPGAAANAPVDTAKVGQKVVTLQPGVTLGEVVRALNSVGVAPRELIAIFQAIKAAGALQAELEII</sequence>
<dbReference type="PANTHER" id="PTHR30381">
    <property type="entry name" value="FLAGELLAR P-RING PERIPLASMIC PROTEIN FLGI"/>
    <property type="match status" value="1"/>
</dbReference>
<reference evidence="6" key="1">
    <citation type="journal article" date="2022" name="bioRxiv">
        <title>Thiovibrio frasassiensisgen. nov., sp. nov., an autotrophic, elemental sulfur disproportionating bacterium isolated from sulfidic karst sediment, and proposal of Thiovibrionaceae fam. nov.</title>
        <authorList>
            <person name="Aronson H."/>
            <person name="Thomas C."/>
            <person name="Bhattacharyya M."/>
            <person name="Eckstein S."/>
            <person name="Jensen S."/>
            <person name="Barco R."/>
            <person name="Macalady J."/>
            <person name="Amend J."/>
        </authorList>
    </citation>
    <scope>NUCLEOTIDE SEQUENCE</scope>
    <source>
        <strain evidence="6">RS19-109</strain>
    </source>
</reference>
<dbReference type="NCBIfam" id="NF003676">
    <property type="entry name" value="PRK05303.1"/>
    <property type="match status" value="1"/>
</dbReference>
<evidence type="ECO:0000256" key="1">
    <source>
        <dbReference type="ARBA" id="ARBA00002591"/>
    </source>
</evidence>
<evidence type="ECO:0000256" key="2">
    <source>
        <dbReference type="ARBA" id="ARBA00004117"/>
    </source>
</evidence>
<keyword evidence="3" id="KW-0732">Signal</keyword>
<keyword evidence="6" id="KW-0282">Flagellum</keyword>
<dbReference type="Pfam" id="PF02119">
    <property type="entry name" value="FlgI"/>
    <property type="match status" value="1"/>
</dbReference>
<gene>
    <name evidence="5" type="primary">flgI</name>
    <name evidence="6" type="ORF">OLX77_06665</name>
</gene>
<accession>A0A9X4RLK8</accession>
<dbReference type="GO" id="GO:0009428">
    <property type="term" value="C:bacterial-type flagellum basal body, distal rod, P ring"/>
    <property type="evidence" value="ECO:0007669"/>
    <property type="project" value="InterPro"/>
</dbReference>
<comment type="function">
    <text evidence="1 5">Assembles around the rod to form the L-ring and probably protects the motor/basal body from shearing forces during rotation.</text>
</comment>
<keyword evidence="6" id="KW-0966">Cell projection</keyword>
<dbReference type="PRINTS" id="PR01010">
    <property type="entry name" value="FLGPRINGFLGI"/>
</dbReference>
<comment type="subcellular location">
    <subcellularLocation>
        <location evidence="2 5">Bacterial flagellum basal body</location>
    </subcellularLocation>
</comment>
<keyword evidence="6" id="KW-0969">Cilium</keyword>
<proteinExistence type="inferred from homology"/>
<comment type="similarity">
    <text evidence="5">Belongs to the FlgI family.</text>
</comment>
<dbReference type="PANTHER" id="PTHR30381:SF0">
    <property type="entry name" value="FLAGELLAR P-RING PROTEIN"/>
    <property type="match status" value="1"/>
</dbReference>
<evidence type="ECO:0000256" key="3">
    <source>
        <dbReference type="ARBA" id="ARBA00022729"/>
    </source>
</evidence>
<dbReference type="EMBL" id="JAPHEH010000001">
    <property type="protein sequence ID" value="MDG4475839.1"/>
    <property type="molecule type" value="Genomic_DNA"/>
</dbReference>
<dbReference type="HAMAP" id="MF_00416">
    <property type="entry name" value="FlgI"/>
    <property type="match status" value="1"/>
</dbReference>
<dbReference type="GO" id="GO:0005198">
    <property type="term" value="F:structural molecule activity"/>
    <property type="evidence" value="ECO:0007669"/>
    <property type="project" value="InterPro"/>
</dbReference>
<name>A0A9X4RLK8_9BACT</name>